<dbReference type="Proteomes" id="UP001431783">
    <property type="component" value="Unassembled WGS sequence"/>
</dbReference>
<reference evidence="1 2" key="1">
    <citation type="submission" date="2023-03" db="EMBL/GenBank/DDBJ databases">
        <title>Genome insight into feeding habits of ladybird beetles.</title>
        <authorList>
            <person name="Li H.-S."/>
            <person name="Huang Y.-H."/>
            <person name="Pang H."/>
        </authorList>
    </citation>
    <scope>NUCLEOTIDE SEQUENCE [LARGE SCALE GENOMIC DNA]</scope>
    <source>
        <strain evidence="1">SYSU_2023b</strain>
        <tissue evidence="1">Whole body</tissue>
    </source>
</reference>
<organism evidence="1 2">
    <name type="scientific">Henosepilachna vigintioctopunctata</name>
    <dbReference type="NCBI Taxonomy" id="420089"/>
    <lineage>
        <taxon>Eukaryota</taxon>
        <taxon>Metazoa</taxon>
        <taxon>Ecdysozoa</taxon>
        <taxon>Arthropoda</taxon>
        <taxon>Hexapoda</taxon>
        <taxon>Insecta</taxon>
        <taxon>Pterygota</taxon>
        <taxon>Neoptera</taxon>
        <taxon>Endopterygota</taxon>
        <taxon>Coleoptera</taxon>
        <taxon>Polyphaga</taxon>
        <taxon>Cucujiformia</taxon>
        <taxon>Coccinelloidea</taxon>
        <taxon>Coccinellidae</taxon>
        <taxon>Epilachninae</taxon>
        <taxon>Epilachnini</taxon>
        <taxon>Henosepilachna</taxon>
    </lineage>
</organism>
<name>A0AAW1VAE4_9CUCU</name>
<sequence>MRQIQDIFESGDADDVLAIIGDAVSRCTKTVAIRKSERWYQALDDSRPCLCIFVDLAKAFDTVSHGKTQGLWIQGRCAVLDSEFLNGKKQRVSVCDNIVNFAI</sequence>
<evidence type="ECO:0008006" key="3">
    <source>
        <dbReference type="Google" id="ProtNLM"/>
    </source>
</evidence>
<dbReference type="EMBL" id="JARQZJ010000136">
    <property type="protein sequence ID" value="KAK9892647.1"/>
    <property type="molecule type" value="Genomic_DNA"/>
</dbReference>
<protein>
    <recommendedName>
        <fullName evidence="3">Reverse transcriptase domain-containing protein</fullName>
    </recommendedName>
</protein>
<comment type="caution">
    <text evidence="1">The sequence shown here is derived from an EMBL/GenBank/DDBJ whole genome shotgun (WGS) entry which is preliminary data.</text>
</comment>
<evidence type="ECO:0000313" key="2">
    <source>
        <dbReference type="Proteomes" id="UP001431783"/>
    </source>
</evidence>
<dbReference type="AlphaFoldDB" id="A0AAW1VAE4"/>
<accession>A0AAW1VAE4</accession>
<evidence type="ECO:0000313" key="1">
    <source>
        <dbReference type="EMBL" id="KAK9892647.1"/>
    </source>
</evidence>
<gene>
    <name evidence="1" type="ORF">WA026_021024</name>
</gene>
<proteinExistence type="predicted"/>
<keyword evidence="2" id="KW-1185">Reference proteome</keyword>